<dbReference type="PANTHER" id="PTHR11760:SF19">
    <property type="entry name" value="SMALL RIBOSOMAL SUBUNIT PROTEIN US3C"/>
    <property type="match status" value="1"/>
</dbReference>
<name>A0A845DJY6_9BACT</name>
<evidence type="ECO:0000256" key="2">
    <source>
        <dbReference type="ARBA" id="ARBA00022730"/>
    </source>
</evidence>
<dbReference type="InterPro" id="IPR009019">
    <property type="entry name" value="KH_sf_prok-type"/>
</dbReference>
<dbReference type="PROSITE" id="PS50823">
    <property type="entry name" value="KH_TYPE_2"/>
    <property type="match status" value="1"/>
</dbReference>
<evidence type="ECO:0000256" key="6">
    <source>
        <dbReference type="ARBA" id="ARBA00024998"/>
    </source>
</evidence>
<dbReference type="FunFam" id="3.30.300.20:FF:000001">
    <property type="entry name" value="30S ribosomal protein S3"/>
    <property type="match status" value="1"/>
</dbReference>
<gene>
    <name evidence="8 11" type="primary">rpsC</name>
    <name evidence="11" type="ORF">F4X82_03200</name>
</gene>
<dbReference type="Gene3D" id="3.30.1140.32">
    <property type="entry name" value="Ribosomal protein S3, C-terminal domain"/>
    <property type="match status" value="1"/>
</dbReference>
<keyword evidence="2 8" id="KW-0699">rRNA-binding</keyword>
<dbReference type="Pfam" id="PF00189">
    <property type="entry name" value="Ribosomal_S3_C"/>
    <property type="match status" value="1"/>
</dbReference>
<dbReference type="InterPro" id="IPR004044">
    <property type="entry name" value="KH_dom_type_2"/>
</dbReference>
<dbReference type="GO" id="GO:0003729">
    <property type="term" value="F:mRNA binding"/>
    <property type="evidence" value="ECO:0007669"/>
    <property type="project" value="UniProtKB-UniRule"/>
</dbReference>
<evidence type="ECO:0000256" key="3">
    <source>
        <dbReference type="ARBA" id="ARBA00022884"/>
    </source>
</evidence>
<dbReference type="Gene3D" id="3.30.300.20">
    <property type="match status" value="1"/>
</dbReference>
<dbReference type="SMART" id="SM00322">
    <property type="entry name" value="KH"/>
    <property type="match status" value="1"/>
</dbReference>
<feature type="domain" description="KH type-2" evidence="10">
    <location>
        <begin position="38"/>
        <end position="123"/>
    </location>
</feature>
<comment type="function">
    <text evidence="6 8">Binds the lower part of the 30S subunit head. Binds mRNA in the 70S ribosome, positioning it for translation.</text>
</comment>
<dbReference type="PANTHER" id="PTHR11760">
    <property type="entry name" value="30S/40S RIBOSOMAL PROTEIN S3"/>
    <property type="match status" value="1"/>
</dbReference>
<dbReference type="GO" id="GO:0006412">
    <property type="term" value="P:translation"/>
    <property type="evidence" value="ECO:0007669"/>
    <property type="project" value="UniProtKB-UniRule"/>
</dbReference>
<dbReference type="Pfam" id="PF07650">
    <property type="entry name" value="KH_2"/>
    <property type="match status" value="1"/>
</dbReference>
<comment type="caution">
    <text evidence="11">The sequence shown here is derived from an EMBL/GenBank/DDBJ whole genome shotgun (WGS) entry which is preliminary data.</text>
</comment>
<dbReference type="PROSITE" id="PS00548">
    <property type="entry name" value="RIBOSOMAL_S3"/>
    <property type="match status" value="1"/>
</dbReference>
<dbReference type="InterPro" id="IPR005704">
    <property type="entry name" value="Ribosomal_uS3_bac-typ"/>
</dbReference>
<dbReference type="SUPFAM" id="SSF54821">
    <property type="entry name" value="Ribosomal protein S3 C-terminal domain"/>
    <property type="match status" value="1"/>
</dbReference>
<organism evidence="11 12">
    <name type="scientific">Candidatus Spechtbacteria bacterium SB0662_bin_43</name>
    <dbReference type="NCBI Taxonomy" id="2604897"/>
    <lineage>
        <taxon>Bacteria</taxon>
        <taxon>Candidatus Spechtiibacteriota</taxon>
    </lineage>
</organism>
<keyword evidence="5 8" id="KW-0687">Ribonucleoprotein</keyword>
<reference evidence="11 12" key="1">
    <citation type="submission" date="2019-09" db="EMBL/GenBank/DDBJ databases">
        <title>Characterisation of the sponge microbiome using genome-centric metagenomics.</title>
        <authorList>
            <person name="Engelberts J.P."/>
            <person name="Robbins S.J."/>
            <person name="De Goeij J.M."/>
            <person name="Aranda M."/>
            <person name="Bell S.C."/>
            <person name="Webster N.S."/>
        </authorList>
    </citation>
    <scope>NUCLEOTIDE SEQUENCE [LARGE SCALE GENOMIC DNA]</scope>
    <source>
        <strain evidence="11">SB0662_bin_43</strain>
    </source>
</reference>
<evidence type="ECO:0000256" key="8">
    <source>
        <dbReference type="HAMAP-Rule" id="MF_01309"/>
    </source>
</evidence>
<dbReference type="AlphaFoldDB" id="A0A845DJY6"/>
<comment type="similarity">
    <text evidence="1 8 9">Belongs to the universal ribosomal protein uS3 family.</text>
</comment>
<proteinExistence type="inferred from homology"/>
<dbReference type="NCBIfam" id="TIGR01009">
    <property type="entry name" value="rpsC_bact"/>
    <property type="match status" value="1"/>
</dbReference>
<evidence type="ECO:0000256" key="5">
    <source>
        <dbReference type="ARBA" id="ARBA00023274"/>
    </source>
</evidence>
<dbReference type="InterPro" id="IPR004087">
    <property type="entry name" value="KH_dom"/>
</dbReference>
<dbReference type="InterPro" id="IPR015946">
    <property type="entry name" value="KH_dom-like_a/b"/>
</dbReference>
<dbReference type="HAMAP" id="MF_01309_B">
    <property type="entry name" value="Ribosomal_uS3_B"/>
    <property type="match status" value="1"/>
</dbReference>
<protein>
    <recommendedName>
        <fullName evidence="7 8">Small ribosomal subunit protein uS3</fullName>
    </recommendedName>
</protein>
<evidence type="ECO:0000256" key="9">
    <source>
        <dbReference type="RuleBase" id="RU003624"/>
    </source>
</evidence>
<dbReference type="EMBL" id="VXOY01000027">
    <property type="protein sequence ID" value="MYE38496.1"/>
    <property type="molecule type" value="Genomic_DNA"/>
</dbReference>
<comment type="subunit">
    <text evidence="8">Part of the 30S ribosomal subunit. Forms a tight complex with proteins S10 and S14.</text>
</comment>
<evidence type="ECO:0000313" key="12">
    <source>
        <dbReference type="Proteomes" id="UP000449092"/>
    </source>
</evidence>
<dbReference type="GO" id="GO:0019843">
    <property type="term" value="F:rRNA binding"/>
    <property type="evidence" value="ECO:0007669"/>
    <property type="project" value="UniProtKB-UniRule"/>
</dbReference>
<evidence type="ECO:0000313" key="11">
    <source>
        <dbReference type="EMBL" id="MYE38496.1"/>
    </source>
</evidence>
<dbReference type="InterPro" id="IPR036419">
    <property type="entry name" value="Ribosomal_S3_C_sf"/>
</dbReference>
<evidence type="ECO:0000256" key="4">
    <source>
        <dbReference type="ARBA" id="ARBA00022980"/>
    </source>
</evidence>
<sequence length="226" mass="26088">MTHKVHPIGYRLGVIRDWKSRWLNTKQYPLHVQEDYRIREYVLKKYQNAGIESIEIERSRGRVLVMIFTSRPGILIGRGGSGIETIRRDVSKILNVIATEARKKGMRIEEGRPEIRIEIQEIRESELYASLVAQNVAGQLERRFPFRRAIKRTLERVVAHKDIQGAKILVKGRLDGAEMARTEFVKEGKLPLQTLRADIDFAHVNARTSYGVVGVKVWLYKGEKLD</sequence>
<evidence type="ECO:0000259" key="10">
    <source>
        <dbReference type="PROSITE" id="PS50823"/>
    </source>
</evidence>
<keyword evidence="3 8" id="KW-0694">RNA-binding</keyword>
<dbReference type="InterPro" id="IPR001351">
    <property type="entry name" value="Ribosomal_uS3_C"/>
</dbReference>
<keyword evidence="4 8" id="KW-0689">Ribosomal protein</keyword>
<dbReference type="GO" id="GO:0003735">
    <property type="term" value="F:structural constituent of ribosome"/>
    <property type="evidence" value="ECO:0007669"/>
    <property type="project" value="InterPro"/>
</dbReference>
<dbReference type="Proteomes" id="UP000449092">
    <property type="component" value="Unassembled WGS sequence"/>
</dbReference>
<dbReference type="InterPro" id="IPR018280">
    <property type="entry name" value="Ribosomal_uS3_CS"/>
</dbReference>
<dbReference type="GO" id="GO:0022627">
    <property type="term" value="C:cytosolic small ribosomal subunit"/>
    <property type="evidence" value="ECO:0007669"/>
    <property type="project" value="TreeGrafter"/>
</dbReference>
<dbReference type="InterPro" id="IPR057258">
    <property type="entry name" value="Ribosomal_uS3"/>
</dbReference>
<dbReference type="CDD" id="cd02412">
    <property type="entry name" value="KH-II_30S_S3"/>
    <property type="match status" value="1"/>
</dbReference>
<dbReference type="SUPFAM" id="SSF54814">
    <property type="entry name" value="Prokaryotic type KH domain (KH-domain type II)"/>
    <property type="match status" value="1"/>
</dbReference>
<evidence type="ECO:0000256" key="7">
    <source>
        <dbReference type="ARBA" id="ARBA00035257"/>
    </source>
</evidence>
<evidence type="ECO:0000256" key="1">
    <source>
        <dbReference type="ARBA" id="ARBA00010761"/>
    </source>
</evidence>
<accession>A0A845DJY6</accession>